<dbReference type="SUPFAM" id="SSF50156">
    <property type="entry name" value="PDZ domain-like"/>
    <property type="match status" value="1"/>
</dbReference>
<dbReference type="InterPro" id="IPR001940">
    <property type="entry name" value="Peptidase_S1C"/>
</dbReference>
<comment type="catalytic activity">
    <reaction evidence="1">
        <text>Cleavage of non-polar aliphatic amino-acids at the P1 position, with a preference for Val, Ile and Met. At the P2 and P3 positions, Arg is selected most strongly with a secondary preference for other hydrophilic residues.</text>
        <dbReference type="EC" id="3.4.21.108"/>
    </reaction>
</comment>
<evidence type="ECO:0000256" key="14">
    <source>
        <dbReference type="ARBA" id="ARBA00035606"/>
    </source>
</evidence>
<dbReference type="InterPro" id="IPR041489">
    <property type="entry name" value="PDZ_6"/>
</dbReference>
<protein>
    <recommendedName>
        <fullName evidence="6">Serine protease HTRA2, mitochondrial</fullName>
        <ecNumber evidence="5">3.4.21.108</ecNumber>
    </recommendedName>
    <alternativeName>
        <fullName evidence="13">High temperature requirement protein A2</fullName>
    </alternativeName>
</protein>
<evidence type="ECO:0000256" key="3">
    <source>
        <dbReference type="ARBA" id="ARBA00004375"/>
    </source>
</evidence>
<gene>
    <name evidence="17" type="ORF">HERILL_LOCUS9715</name>
</gene>
<dbReference type="InterPro" id="IPR009003">
    <property type="entry name" value="Peptidase_S1_PA"/>
</dbReference>
<comment type="similarity">
    <text evidence="4">Belongs to the peptidase S1C family.</text>
</comment>
<dbReference type="Proteomes" id="UP000594454">
    <property type="component" value="Chromosome 4"/>
</dbReference>
<organism evidence="17 18">
    <name type="scientific">Hermetia illucens</name>
    <name type="common">Black soldier fly</name>
    <dbReference type="NCBI Taxonomy" id="343691"/>
    <lineage>
        <taxon>Eukaryota</taxon>
        <taxon>Metazoa</taxon>
        <taxon>Ecdysozoa</taxon>
        <taxon>Arthropoda</taxon>
        <taxon>Hexapoda</taxon>
        <taxon>Insecta</taxon>
        <taxon>Pterygota</taxon>
        <taxon>Neoptera</taxon>
        <taxon>Endopterygota</taxon>
        <taxon>Diptera</taxon>
        <taxon>Brachycera</taxon>
        <taxon>Stratiomyomorpha</taxon>
        <taxon>Stratiomyidae</taxon>
        <taxon>Hermetiinae</taxon>
        <taxon>Hermetia</taxon>
    </lineage>
</organism>
<keyword evidence="8" id="KW-0053">Apoptosis</keyword>
<comment type="subcellular location">
    <subcellularLocation>
        <location evidence="3">Mitochondrion intermembrane space</location>
        <topology evidence="3">Single-pass membrane protein</topology>
    </subcellularLocation>
    <subcellularLocation>
        <location evidence="2">Mitochondrion membrane</location>
        <topology evidence="2">Single-pass membrane protein</topology>
    </subcellularLocation>
</comment>
<dbReference type="PANTHER" id="PTHR22939">
    <property type="entry name" value="SERINE PROTEASE FAMILY S1C HTRA-RELATED"/>
    <property type="match status" value="1"/>
</dbReference>
<evidence type="ECO:0000313" key="17">
    <source>
        <dbReference type="EMBL" id="CAD7086979.1"/>
    </source>
</evidence>
<keyword evidence="11" id="KW-0809">Transit peptide</keyword>
<evidence type="ECO:0000256" key="2">
    <source>
        <dbReference type="ARBA" id="ARBA00004304"/>
    </source>
</evidence>
<dbReference type="Pfam" id="PF13365">
    <property type="entry name" value="Trypsin_2"/>
    <property type="match status" value="1"/>
</dbReference>
<dbReference type="PANTHER" id="PTHR22939:SF129">
    <property type="entry name" value="SERINE PROTEASE HTRA2, MITOCHONDRIAL"/>
    <property type="match status" value="1"/>
</dbReference>
<dbReference type="InParanoid" id="A0A7R8UTW0"/>
<keyword evidence="15" id="KW-0472">Membrane</keyword>
<dbReference type="GO" id="GO:0006915">
    <property type="term" value="P:apoptotic process"/>
    <property type="evidence" value="ECO:0007669"/>
    <property type="project" value="UniProtKB-KW"/>
</dbReference>
<dbReference type="GO" id="GO:0005758">
    <property type="term" value="C:mitochondrial intermembrane space"/>
    <property type="evidence" value="ECO:0007669"/>
    <property type="project" value="UniProtKB-SubCell"/>
</dbReference>
<evidence type="ECO:0000256" key="1">
    <source>
        <dbReference type="ARBA" id="ARBA00001760"/>
    </source>
</evidence>
<accession>A0A7R8UTW0</accession>
<evidence type="ECO:0000256" key="9">
    <source>
        <dbReference type="ARBA" id="ARBA00022801"/>
    </source>
</evidence>
<evidence type="ECO:0000256" key="5">
    <source>
        <dbReference type="ARBA" id="ARBA00013033"/>
    </source>
</evidence>
<dbReference type="AlphaFoldDB" id="A0A7R8UTW0"/>
<evidence type="ECO:0000256" key="10">
    <source>
        <dbReference type="ARBA" id="ARBA00022825"/>
    </source>
</evidence>
<evidence type="ECO:0000256" key="15">
    <source>
        <dbReference type="SAM" id="Phobius"/>
    </source>
</evidence>
<evidence type="ECO:0000256" key="4">
    <source>
        <dbReference type="ARBA" id="ARBA00010541"/>
    </source>
</evidence>
<evidence type="ECO:0000256" key="6">
    <source>
        <dbReference type="ARBA" id="ARBA00016929"/>
    </source>
</evidence>
<dbReference type="PROSITE" id="PS50106">
    <property type="entry name" value="PDZ"/>
    <property type="match status" value="1"/>
</dbReference>
<keyword evidence="9" id="KW-0378">Hydrolase</keyword>
<dbReference type="EMBL" id="LR899012">
    <property type="protein sequence ID" value="CAD7086979.1"/>
    <property type="molecule type" value="Genomic_DNA"/>
</dbReference>
<sequence length="418" mass="45616">MALRSVLKFKYCPCKVSVAELFRGSKAVTTPHLQPTRALHQRSSSSQGFGNSKRRTYLFYGVCGVLAAGGYVAAYMGLIKKLNVPPFVAAMHTRRRYRFNFISDVSEVASPAIVYLELRDTKRFNQITGQHVPISAGSGFLVKSDGLIVTNAHVILQKMSPKSNIKIVAKLHDGRVFDASVESVDREADLATIRIAARQLPTIKLGRSVGIMPGEWVLALGSPLALSNTVTCGVVSAYRKSEEIGLEKGKTVYIQTDASINNGNSGGPLMNVEGEAIGVNSMNIIPGISFATPIDEVRRFLKETTDEVRRLQMCREASEIRYLGGVMLNLTPAIVTELIRNDLNISPKIRFGVLMQRIVPNSPAEAGGLLPGDIVTHVNGKEVKSTADIYNALSEKSKLNLTVHRAERQLKIVVTPED</sequence>
<keyword evidence="7" id="KW-0645">Protease</keyword>
<dbReference type="GO" id="GO:0006508">
    <property type="term" value="P:proteolysis"/>
    <property type="evidence" value="ECO:0007669"/>
    <property type="project" value="UniProtKB-KW"/>
</dbReference>
<keyword evidence="18" id="KW-1185">Reference proteome</keyword>
<evidence type="ECO:0000256" key="8">
    <source>
        <dbReference type="ARBA" id="ARBA00022703"/>
    </source>
</evidence>
<dbReference type="Gene3D" id="2.40.10.120">
    <property type="match status" value="1"/>
</dbReference>
<dbReference type="PRINTS" id="PR00834">
    <property type="entry name" value="PROTEASES2C"/>
</dbReference>
<keyword evidence="15" id="KW-0812">Transmembrane</keyword>
<evidence type="ECO:0000256" key="13">
    <source>
        <dbReference type="ARBA" id="ARBA00029644"/>
    </source>
</evidence>
<dbReference type="Pfam" id="PF17820">
    <property type="entry name" value="PDZ_6"/>
    <property type="match status" value="1"/>
</dbReference>
<dbReference type="OrthoDB" id="4217619at2759"/>
<dbReference type="InterPro" id="IPR036034">
    <property type="entry name" value="PDZ_sf"/>
</dbReference>
<evidence type="ECO:0000256" key="7">
    <source>
        <dbReference type="ARBA" id="ARBA00022670"/>
    </source>
</evidence>
<feature type="transmembrane region" description="Helical" evidence="15">
    <location>
        <begin position="57"/>
        <end position="78"/>
    </location>
</feature>
<keyword evidence="15" id="KW-1133">Transmembrane helix</keyword>
<keyword evidence="12" id="KW-0865">Zymogen</keyword>
<proteinExistence type="inferred from homology"/>
<dbReference type="GO" id="GO:0031966">
    <property type="term" value="C:mitochondrial membrane"/>
    <property type="evidence" value="ECO:0007669"/>
    <property type="project" value="UniProtKB-SubCell"/>
</dbReference>
<dbReference type="GO" id="GO:0043065">
    <property type="term" value="P:positive regulation of apoptotic process"/>
    <property type="evidence" value="ECO:0007669"/>
    <property type="project" value="TreeGrafter"/>
</dbReference>
<comment type="function">
    <text evidence="14">Serine protease that shows proteolytic activity against a non-specific substrate beta-casein. Promotes or induces cell death either by direct binding to and inhibition of BIRC proteins (also called inhibitor of apoptosis proteins, IAPs), leading to an increase in caspase activity, or by a BIRC inhibition-independent, caspase-independent and serine protease activity-dependent mechanism. Can antagonize antiapoptotic activity of th/Diap1 by directly inducing the degradation of th/Diap1.</text>
</comment>
<keyword evidence="10" id="KW-0720">Serine protease</keyword>
<dbReference type="EC" id="3.4.21.108" evidence="5"/>
<evidence type="ECO:0000256" key="12">
    <source>
        <dbReference type="ARBA" id="ARBA00023145"/>
    </source>
</evidence>
<dbReference type="OMA" id="MHTRRRY"/>
<name>A0A7R8UTW0_HERIL</name>
<evidence type="ECO:0000259" key="16">
    <source>
        <dbReference type="PROSITE" id="PS50106"/>
    </source>
</evidence>
<dbReference type="GO" id="GO:0004252">
    <property type="term" value="F:serine-type endopeptidase activity"/>
    <property type="evidence" value="ECO:0007669"/>
    <property type="project" value="InterPro"/>
</dbReference>
<dbReference type="Gene3D" id="2.30.42.10">
    <property type="match status" value="1"/>
</dbReference>
<dbReference type="SUPFAM" id="SSF50494">
    <property type="entry name" value="Trypsin-like serine proteases"/>
    <property type="match status" value="1"/>
</dbReference>
<feature type="domain" description="PDZ" evidence="16">
    <location>
        <begin position="352"/>
        <end position="385"/>
    </location>
</feature>
<reference evidence="17 18" key="1">
    <citation type="submission" date="2020-11" db="EMBL/GenBank/DDBJ databases">
        <authorList>
            <person name="Wallbank WR R."/>
            <person name="Pardo Diaz C."/>
            <person name="Kozak K."/>
            <person name="Martin S."/>
            <person name="Jiggins C."/>
            <person name="Moest M."/>
            <person name="Warren A I."/>
            <person name="Generalovic N T."/>
            <person name="Byers J.R.P. K."/>
            <person name="Montejo-Kovacevich G."/>
            <person name="Yen C E."/>
        </authorList>
    </citation>
    <scope>NUCLEOTIDE SEQUENCE [LARGE SCALE GENOMIC DNA]</scope>
</reference>
<evidence type="ECO:0000256" key="11">
    <source>
        <dbReference type="ARBA" id="ARBA00022946"/>
    </source>
</evidence>
<evidence type="ECO:0000313" key="18">
    <source>
        <dbReference type="Proteomes" id="UP000594454"/>
    </source>
</evidence>
<dbReference type="SMART" id="SM00228">
    <property type="entry name" value="PDZ"/>
    <property type="match status" value="1"/>
</dbReference>
<dbReference type="InterPro" id="IPR001478">
    <property type="entry name" value="PDZ"/>
</dbReference>